<name>A0A927JBT5_9ACTN</name>
<proteinExistence type="predicted"/>
<evidence type="ECO:0000313" key="2">
    <source>
        <dbReference type="Proteomes" id="UP000642993"/>
    </source>
</evidence>
<dbReference type="AlphaFoldDB" id="A0A927JBT5"/>
<dbReference type="EMBL" id="JACYWE010000001">
    <property type="protein sequence ID" value="MBD8505527.1"/>
    <property type="molecule type" value="Genomic_DNA"/>
</dbReference>
<dbReference type="RefSeq" id="WP_192037951.1">
    <property type="nucleotide sequence ID" value="NZ_JACYWE010000001.1"/>
</dbReference>
<keyword evidence="2" id="KW-1185">Reference proteome</keyword>
<sequence>MDVRLPQPDYSQGWSVYGGEWRVAVPYSFTVSATSGLEHEYGVTVDFDAALGKLVCSGCEARQIAGGPPVNSDALRRATVDAWVAWAGREAGLVHRISGEDRITWFSFPDAELFTGARSDESLRALSSVAAWCAVTGQKISGVMLDRYGLPRPSTTRWLAAARDKGLHVEEHLQF</sequence>
<accession>A0A927JBT5</accession>
<dbReference type="Proteomes" id="UP000642993">
    <property type="component" value="Unassembled WGS sequence"/>
</dbReference>
<protein>
    <submittedName>
        <fullName evidence="1">Uncharacterized protein</fullName>
    </submittedName>
</protein>
<organism evidence="1 2">
    <name type="scientific">Lolliginicoccus lacisalsi</name>
    <dbReference type="NCBI Taxonomy" id="2742202"/>
    <lineage>
        <taxon>Bacteria</taxon>
        <taxon>Bacillati</taxon>
        <taxon>Actinomycetota</taxon>
        <taxon>Actinomycetes</taxon>
        <taxon>Mycobacteriales</taxon>
        <taxon>Hoyosellaceae</taxon>
        <taxon>Lolliginicoccus</taxon>
    </lineage>
</organism>
<reference evidence="1" key="1">
    <citation type="submission" date="2020-09" db="EMBL/GenBank/DDBJ databases">
        <title>Hoyosella lacisalsi sp. nov., a halotolerant actinobacterium isolated from soil of Lake Gudzhirganskoe.</title>
        <authorList>
            <person name="Yang Q."/>
            <person name="Guo P.Y."/>
            <person name="Liu S.W."/>
            <person name="Li F.N."/>
            <person name="Sun C.H."/>
        </authorList>
    </citation>
    <scope>NUCLEOTIDE SEQUENCE</scope>
    <source>
        <strain evidence="1">G463</strain>
    </source>
</reference>
<evidence type="ECO:0000313" key="1">
    <source>
        <dbReference type="EMBL" id="MBD8505527.1"/>
    </source>
</evidence>
<comment type="caution">
    <text evidence="1">The sequence shown here is derived from an EMBL/GenBank/DDBJ whole genome shotgun (WGS) entry which is preliminary data.</text>
</comment>
<gene>
    <name evidence="1" type="ORF">HT102_03350</name>
</gene>